<protein>
    <submittedName>
        <fullName evidence="2">Uncharacterized protein</fullName>
    </submittedName>
</protein>
<evidence type="ECO:0000313" key="2">
    <source>
        <dbReference type="EMBL" id="MFE8701038.1"/>
    </source>
</evidence>
<feature type="region of interest" description="Disordered" evidence="1">
    <location>
        <begin position="1"/>
        <end position="20"/>
    </location>
</feature>
<sequence length="52" mass="6187">MTTLSHESKVPKEDTKQLVERDQEIRKRIARTILIQQTLKDNREALKRLGDR</sequence>
<proteinExistence type="predicted"/>
<keyword evidence="3" id="KW-1185">Reference proteome</keyword>
<gene>
    <name evidence="2" type="ORF">ACFYKX_10455</name>
</gene>
<name>A0ABW6K9Z4_9BACI</name>
<accession>A0ABW6K9Z4</accession>
<dbReference type="RefSeq" id="WP_389360803.1">
    <property type="nucleotide sequence ID" value="NZ_JBIACK010000004.1"/>
</dbReference>
<reference evidence="2 3" key="1">
    <citation type="submission" date="2024-08" db="EMBL/GenBank/DDBJ databases">
        <title>Two novel Cytobacillus novel species.</title>
        <authorList>
            <person name="Liu G."/>
        </authorList>
    </citation>
    <scope>NUCLEOTIDE SEQUENCE [LARGE SCALE GENOMIC DNA]</scope>
    <source>
        <strain evidence="2 3">FJAT-54145</strain>
    </source>
</reference>
<organism evidence="2 3">
    <name type="scientific">Cytobacillus spartinae</name>
    <dbReference type="NCBI Taxonomy" id="3299023"/>
    <lineage>
        <taxon>Bacteria</taxon>
        <taxon>Bacillati</taxon>
        <taxon>Bacillota</taxon>
        <taxon>Bacilli</taxon>
        <taxon>Bacillales</taxon>
        <taxon>Bacillaceae</taxon>
        <taxon>Cytobacillus</taxon>
    </lineage>
</organism>
<evidence type="ECO:0000313" key="3">
    <source>
        <dbReference type="Proteomes" id="UP001601059"/>
    </source>
</evidence>
<evidence type="ECO:0000256" key="1">
    <source>
        <dbReference type="SAM" id="MobiDB-lite"/>
    </source>
</evidence>
<dbReference type="EMBL" id="JBIACK010000004">
    <property type="protein sequence ID" value="MFE8701038.1"/>
    <property type="molecule type" value="Genomic_DNA"/>
</dbReference>
<dbReference type="Proteomes" id="UP001601059">
    <property type="component" value="Unassembled WGS sequence"/>
</dbReference>
<comment type="caution">
    <text evidence="2">The sequence shown here is derived from an EMBL/GenBank/DDBJ whole genome shotgun (WGS) entry which is preliminary data.</text>
</comment>